<evidence type="ECO:0000313" key="4">
    <source>
        <dbReference type="Proteomes" id="UP000799423"/>
    </source>
</evidence>
<accession>A0A6A7ANK5</accession>
<dbReference type="AlphaFoldDB" id="A0A6A7ANK5"/>
<keyword evidence="4" id="KW-1185">Reference proteome</keyword>
<evidence type="ECO:0000313" key="3">
    <source>
        <dbReference type="EMBL" id="KAF2843848.1"/>
    </source>
</evidence>
<dbReference type="EMBL" id="MU006527">
    <property type="protein sequence ID" value="KAF2843848.1"/>
    <property type="molecule type" value="Genomic_DNA"/>
</dbReference>
<name>A0A6A7ANK5_9PLEO</name>
<dbReference type="Proteomes" id="UP000799423">
    <property type="component" value="Unassembled WGS sequence"/>
</dbReference>
<feature type="region of interest" description="Disordered" evidence="2">
    <location>
        <begin position="159"/>
        <end position="179"/>
    </location>
</feature>
<dbReference type="OrthoDB" id="3776557at2759"/>
<organism evidence="3 4">
    <name type="scientific">Plenodomus tracheiphilus IPT5</name>
    <dbReference type="NCBI Taxonomy" id="1408161"/>
    <lineage>
        <taxon>Eukaryota</taxon>
        <taxon>Fungi</taxon>
        <taxon>Dikarya</taxon>
        <taxon>Ascomycota</taxon>
        <taxon>Pezizomycotina</taxon>
        <taxon>Dothideomycetes</taxon>
        <taxon>Pleosporomycetidae</taxon>
        <taxon>Pleosporales</taxon>
        <taxon>Pleosporineae</taxon>
        <taxon>Leptosphaeriaceae</taxon>
        <taxon>Plenodomus</taxon>
    </lineage>
</organism>
<feature type="coiled-coil region" evidence="1">
    <location>
        <begin position="4"/>
        <end position="48"/>
    </location>
</feature>
<reference evidence="3" key="1">
    <citation type="submission" date="2020-01" db="EMBL/GenBank/DDBJ databases">
        <authorList>
            <consortium name="DOE Joint Genome Institute"/>
            <person name="Haridas S."/>
            <person name="Albert R."/>
            <person name="Binder M."/>
            <person name="Bloem J."/>
            <person name="Labutti K."/>
            <person name="Salamov A."/>
            <person name="Andreopoulos B."/>
            <person name="Baker S.E."/>
            <person name="Barry K."/>
            <person name="Bills G."/>
            <person name="Bluhm B.H."/>
            <person name="Cannon C."/>
            <person name="Castanera R."/>
            <person name="Culley D.E."/>
            <person name="Daum C."/>
            <person name="Ezra D."/>
            <person name="Gonzalez J.B."/>
            <person name="Henrissat B."/>
            <person name="Kuo A."/>
            <person name="Liang C."/>
            <person name="Lipzen A."/>
            <person name="Lutzoni F."/>
            <person name="Magnuson J."/>
            <person name="Mondo S."/>
            <person name="Nolan M."/>
            <person name="Ohm R."/>
            <person name="Pangilinan J."/>
            <person name="Park H.-J."/>
            <person name="Ramirez L."/>
            <person name="Alfaro M."/>
            <person name="Sun H."/>
            <person name="Tritt A."/>
            <person name="Yoshinaga Y."/>
            <person name="Zwiers L.-H."/>
            <person name="Turgeon B.G."/>
            <person name="Goodwin S.B."/>
            <person name="Spatafora J.W."/>
            <person name="Crous P.W."/>
            <person name="Grigoriev I.V."/>
        </authorList>
    </citation>
    <scope>NUCLEOTIDE SEQUENCE</scope>
    <source>
        <strain evidence="3">IPT5</strain>
    </source>
</reference>
<proteinExistence type="predicted"/>
<keyword evidence="1" id="KW-0175">Coiled coil</keyword>
<feature type="non-terminal residue" evidence="3">
    <location>
        <position position="1"/>
    </location>
</feature>
<gene>
    <name evidence="3" type="ORF">T440DRAFT_411292</name>
</gene>
<feature type="compositionally biased region" description="Basic residues" evidence="2">
    <location>
        <begin position="166"/>
        <end position="179"/>
    </location>
</feature>
<sequence length="179" mass="20310">EQELQREREASELLNQQYAELQEYHYKLLKEQESAEELREDLSQSVNNSKMFADEVARQAESLVNDLRAKLAGGKMVELQNGQSISGMILESAKNALLVQAFSSQHSEEDPHTPLGYVTNQNVGLQERNRELSIQVETLSKQLEDRKNEVANLNKALELTAEDGRRKKPRRGKMSGGKK</sequence>
<evidence type="ECO:0000256" key="1">
    <source>
        <dbReference type="SAM" id="Coils"/>
    </source>
</evidence>
<protein>
    <submittedName>
        <fullName evidence="3">Uncharacterized protein</fullName>
    </submittedName>
</protein>
<evidence type="ECO:0000256" key="2">
    <source>
        <dbReference type="SAM" id="MobiDB-lite"/>
    </source>
</evidence>